<dbReference type="Pfam" id="PF05239">
    <property type="entry name" value="PRC"/>
    <property type="match status" value="1"/>
</dbReference>
<comment type="similarity">
    <text evidence="5">Belongs to the RimM family.</text>
</comment>
<reference evidence="8 9" key="1">
    <citation type="journal article" date="2011" name="Stand. Genomic Sci.">
        <title>Genome sequence of the moderately thermophilic halophile Flexistipes sinusarabici strain (MAS10).</title>
        <authorList>
            <person name="Lapidus A."/>
            <person name="Chertkov O."/>
            <person name="Nolan M."/>
            <person name="Lucas S."/>
            <person name="Hammon N."/>
            <person name="Deshpande S."/>
            <person name="Cheng J.F."/>
            <person name="Tapia R."/>
            <person name="Han C."/>
            <person name="Goodwin L."/>
            <person name="Pitluck S."/>
            <person name="Liolios K."/>
            <person name="Pagani I."/>
            <person name="Ivanova N."/>
            <person name="Huntemann M."/>
            <person name="Mavromatis K."/>
            <person name="Mikhailova N."/>
            <person name="Pati A."/>
            <person name="Chen A."/>
            <person name="Palaniappan K."/>
            <person name="Land M."/>
            <person name="Hauser L."/>
            <person name="Brambilla E.M."/>
            <person name="Rohde M."/>
            <person name="Abt B."/>
            <person name="Spring S."/>
            <person name="Goker M."/>
            <person name="Bristow J."/>
            <person name="Eisen J.A."/>
            <person name="Markowitz V."/>
            <person name="Hugenholtz P."/>
            <person name="Kyrpides N.C."/>
            <person name="Klenk H.P."/>
            <person name="Woyke T."/>
        </authorList>
    </citation>
    <scope>NUCLEOTIDE SEQUENCE [LARGE SCALE GENOMIC DNA]</scope>
    <source>
        <strain evidence="9">DSM 4947 / MAS 10</strain>
    </source>
</reference>
<organism evidence="8 9">
    <name type="scientific">Flexistipes sinusarabici (strain ATCC 49648 / DSM 4947 / MAS 10)</name>
    <dbReference type="NCBI Taxonomy" id="717231"/>
    <lineage>
        <taxon>Bacteria</taxon>
        <taxon>Pseudomonadati</taxon>
        <taxon>Deferribacterota</taxon>
        <taxon>Deferribacteres</taxon>
        <taxon>Deferribacterales</taxon>
        <taxon>Flexistipitaceae</taxon>
        <taxon>Flexistipes</taxon>
    </lineage>
</organism>
<keyword evidence="4 5" id="KW-0143">Chaperone</keyword>
<feature type="domain" description="RimM N-terminal" evidence="6">
    <location>
        <begin position="15"/>
        <end position="95"/>
    </location>
</feature>
<dbReference type="HAMAP" id="MF_00014">
    <property type="entry name" value="Ribosome_mat_RimM"/>
    <property type="match status" value="1"/>
</dbReference>
<dbReference type="Gene3D" id="2.40.30.60">
    <property type="entry name" value="RimM"/>
    <property type="match status" value="1"/>
</dbReference>
<evidence type="ECO:0000256" key="4">
    <source>
        <dbReference type="ARBA" id="ARBA00023186"/>
    </source>
</evidence>
<evidence type="ECO:0000256" key="2">
    <source>
        <dbReference type="ARBA" id="ARBA00022517"/>
    </source>
</evidence>
<dbReference type="PANTHER" id="PTHR33692">
    <property type="entry name" value="RIBOSOME MATURATION FACTOR RIMM"/>
    <property type="match status" value="1"/>
</dbReference>
<evidence type="ECO:0000259" key="7">
    <source>
        <dbReference type="Pfam" id="PF05239"/>
    </source>
</evidence>
<dbReference type="NCBIfam" id="TIGR02273">
    <property type="entry name" value="16S_RimM"/>
    <property type="match status" value="1"/>
</dbReference>
<protein>
    <recommendedName>
        <fullName evidence="5">Ribosome maturation factor RimM</fullName>
    </recommendedName>
</protein>
<dbReference type="InterPro" id="IPR002676">
    <property type="entry name" value="RimM_N"/>
</dbReference>
<dbReference type="KEGG" id="fsi:Flexsi_1963"/>
<accession>F8E4N4</accession>
<dbReference type="InterPro" id="IPR036976">
    <property type="entry name" value="RimM_N_sf"/>
</dbReference>
<dbReference type="eggNOG" id="COG0806">
    <property type="taxonomic scope" value="Bacteria"/>
</dbReference>
<dbReference type="EMBL" id="CP002858">
    <property type="protein sequence ID" value="AEI15592.1"/>
    <property type="molecule type" value="Genomic_DNA"/>
</dbReference>
<dbReference type="Proteomes" id="UP000006621">
    <property type="component" value="Chromosome"/>
</dbReference>
<feature type="domain" description="PRC-barrel" evidence="7">
    <location>
        <begin position="104"/>
        <end position="173"/>
    </location>
</feature>
<gene>
    <name evidence="5" type="primary">rimM</name>
    <name evidence="8" type="ordered locus">Flexsi_1963</name>
</gene>
<comment type="domain">
    <text evidence="5">The PRC barrel domain binds ribosomal protein uS19.</text>
</comment>
<dbReference type="GO" id="GO:0043022">
    <property type="term" value="F:ribosome binding"/>
    <property type="evidence" value="ECO:0007669"/>
    <property type="project" value="InterPro"/>
</dbReference>
<evidence type="ECO:0000256" key="5">
    <source>
        <dbReference type="HAMAP-Rule" id="MF_00014"/>
    </source>
</evidence>
<comment type="function">
    <text evidence="5">An accessory protein needed during the final step in the assembly of 30S ribosomal subunit, possibly for assembly of the head region. Essential for efficient processing of 16S rRNA. May be needed both before and after RbfA during the maturation of 16S rRNA. It has affinity for free ribosomal 30S subunits but not for 70S ribosomes.</text>
</comment>
<evidence type="ECO:0000256" key="3">
    <source>
        <dbReference type="ARBA" id="ARBA00022552"/>
    </source>
</evidence>
<dbReference type="InterPro" id="IPR009000">
    <property type="entry name" value="Transl_B-barrel_sf"/>
</dbReference>
<sequence length="180" mass="20186">MRDAFCGGAMKFFRIGRVAGHHGLDGEIKVRPITDNINIYNNLSHIMLSVDGEVRKSYKIESFFLQNKFLIFTLEGLEDIEEAKALKGMEIVVPETFLPGASSGEIYWYKIKGSSVFDENGRDIGILYDYIESGGTDVFEIKGHDGILYLISNNPDHIKKIDAEKKSIFINSDGLVSEEV</sequence>
<dbReference type="GO" id="GO:0005737">
    <property type="term" value="C:cytoplasm"/>
    <property type="evidence" value="ECO:0007669"/>
    <property type="project" value="UniProtKB-SubCell"/>
</dbReference>
<evidence type="ECO:0000313" key="8">
    <source>
        <dbReference type="EMBL" id="AEI15592.1"/>
    </source>
</evidence>
<dbReference type="SUPFAM" id="SSF50447">
    <property type="entry name" value="Translation proteins"/>
    <property type="match status" value="1"/>
</dbReference>
<keyword evidence="1 5" id="KW-0963">Cytoplasm</keyword>
<dbReference type="InterPro" id="IPR027275">
    <property type="entry name" value="PRC-brl_dom"/>
</dbReference>
<dbReference type="GO" id="GO:0042274">
    <property type="term" value="P:ribosomal small subunit biogenesis"/>
    <property type="evidence" value="ECO:0007669"/>
    <property type="project" value="UniProtKB-UniRule"/>
</dbReference>
<dbReference type="InterPro" id="IPR011961">
    <property type="entry name" value="RimM"/>
</dbReference>
<evidence type="ECO:0000259" key="6">
    <source>
        <dbReference type="Pfam" id="PF01782"/>
    </source>
</evidence>
<dbReference type="AlphaFoldDB" id="F8E4N4"/>
<evidence type="ECO:0000313" key="9">
    <source>
        <dbReference type="Proteomes" id="UP000006621"/>
    </source>
</evidence>
<dbReference type="SUPFAM" id="SSF50346">
    <property type="entry name" value="PRC-barrel domain"/>
    <property type="match status" value="1"/>
</dbReference>
<dbReference type="Pfam" id="PF01782">
    <property type="entry name" value="RimM"/>
    <property type="match status" value="1"/>
</dbReference>
<comment type="subunit">
    <text evidence="5">Binds ribosomal protein uS19.</text>
</comment>
<dbReference type="HOGENOM" id="CLU_077636_3_2_0"/>
<dbReference type="InterPro" id="IPR011033">
    <property type="entry name" value="PRC_barrel-like_sf"/>
</dbReference>
<keyword evidence="2 5" id="KW-0690">Ribosome biogenesis</keyword>
<reference evidence="9" key="2">
    <citation type="submission" date="2011-06" db="EMBL/GenBank/DDBJ databases">
        <title>The complete genome of Flexistipes sinusarabici DSM 4947.</title>
        <authorList>
            <person name="Lucas S."/>
            <person name="Han J."/>
            <person name="Lapidus A."/>
            <person name="Bruce D."/>
            <person name="Goodwin L."/>
            <person name="Pitluck S."/>
            <person name="Peters L."/>
            <person name="Kyrpides N."/>
            <person name="Mavromatis K."/>
            <person name="Ivanova N."/>
            <person name="Mikhailova N."/>
            <person name="Chertkov O."/>
            <person name="Detter J.C."/>
            <person name="Tapia R."/>
            <person name="Han C."/>
            <person name="Land M."/>
            <person name="Hauser L."/>
            <person name="Markowitz V."/>
            <person name="Cheng J.-F."/>
            <person name="Hugenholtz P."/>
            <person name="Woyke T."/>
            <person name="Wu D."/>
            <person name="Spring S."/>
            <person name="Schroeder M."/>
            <person name="Brambilla E."/>
            <person name="Klenk H.-P."/>
            <person name="Eisen J.A."/>
        </authorList>
    </citation>
    <scope>NUCLEOTIDE SEQUENCE [LARGE SCALE GENOMIC DNA]</scope>
    <source>
        <strain evidence="9">DSM 4947 / MAS 10</strain>
    </source>
</reference>
<dbReference type="GO" id="GO:0005840">
    <property type="term" value="C:ribosome"/>
    <property type="evidence" value="ECO:0007669"/>
    <property type="project" value="InterPro"/>
</dbReference>
<evidence type="ECO:0000256" key="1">
    <source>
        <dbReference type="ARBA" id="ARBA00022490"/>
    </source>
</evidence>
<dbReference type="Gene3D" id="2.30.30.240">
    <property type="entry name" value="PRC-barrel domain"/>
    <property type="match status" value="1"/>
</dbReference>
<keyword evidence="3 5" id="KW-0698">rRNA processing</keyword>
<comment type="subcellular location">
    <subcellularLocation>
        <location evidence="5">Cytoplasm</location>
    </subcellularLocation>
</comment>
<name>F8E4N4_FLESM</name>
<dbReference type="STRING" id="717231.Flexsi_1963"/>
<keyword evidence="9" id="KW-1185">Reference proteome</keyword>
<proteinExistence type="inferred from homology"/>
<dbReference type="PANTHER" id="PTHR33692:SF1">
    <property type="entry name" value="RIBOSOME MATURATION FACTOR RIMM"/>
    <property type="match status" value="1"/>
</dbReference>
<dbReference type="GO" id="GO:0006364">
    <property type="term" value="P:rRNA processing"/>
    <property type="evidence" value="ECO:0007669"/>
    <property type="project" value="UniProtKB-UniRule"/>
</dbReference>